<dbReference type="Gramene" id="ORUFI11G12080.1">
    <property type="protein sequence ID" value="ORUFI11G12080.1"/>
    <property type="gene ID" value="ORUFI11G12080"/>
</dbReference>
<feature type="compositionally biased region" description="Basic residues" evidence="1">
    <location>
        <begin position="88"/>
        <end position="97"/>
    </location>
</feature>
<name>A0A0E0R7L3_ORYRU</name>
<evidence type="ECO:0000256" key="1">
    <source>
        <dbReference type="SAM" id="MobiDB-lite"/>
    </source>
</evidence>
<reference evidence="3" key="1">
    <citation type="submission" date="2013-06" db="EMBL/GenBank/DDBJ databases">
        <authorList>
            <person name="Zhao Q."/>
        </authorList>
    </citation>
    <scope>NUCLEOTIDE SEQUENCE</scope>
    <source>
        <strain evidence="3">cv. W1943</strain>
    </source>
</reference>
<sequence length="147" mass="15871">MDEFGYHPSAAACLAPPQPHADPPPVTPWAACTAAPPPQPRREGFPSPPPTVAVAEMYKQGADASTEAEANEKGEQPAVAAAGPLVKRERRGRRGRLPHVHTHTKIFAIYWDGKKTNLSFFYSSFPFSSSRRSCQCVSGQPWCGNAA</sequence>
<keyword evidence="3" id="KW-1185">Reference proteome</keyword>
<dbReference type="AlphaFoldDB" id="A0A0E0R7L3"/>
<accession>A0A0E0R7L3</accession>
<evidence type="ECO:0000313" key="2">
    <source>
        <dbReference type="EnsemblPlants" id="ORUFI11G12080.1"/>
    </source>
</evidence>
<dbReference type="EnsemblPlants" id="ORUFI11G12080.1">
    <property type="protein sequence ID" value="ORUFI11G12080.1"/>
    <property type="gene ID" value="ORUFI11G12080"/>
</dbReference>
<feature type="region of interest" description="Disordered" evidence="1">
    <location>
        <begin position="1"/>
        <end position="97"/>
    </location>
</feature>
<evidence type="ECO:0000313" key="3">
    <source>
        <dbReference type="Proteomes" id="UP000008022"/>
    </source>
</evidence>
<organism evidence="2 3">
    <name type="scientific">Oryza rufipogon</name>
    <name type="common">Brownbeard rice</name>
    <name type="synonym">Asian wild rice</name>
    <dbReference type="NCBI Taxonomy" id="4529"/>
    <lineage>
        <taxon>Eukaryota</taxon>
        <taxon>Viridiplantae</taxon>
        <taxon>Streptophyta</taxon>
        <taxon>Embryophyta</taxon>
        <taxon>Tracheophyta</taxon>
        <taxon>Spermatophyta</taxon>
        <taxon>Magnoliopsida</taxon>
        <taxon>Liliopsida</taxon>
        <taxon>Poales</taxon>
        <taxon>Poaceae</taxon>
        <taxon>BOP clade</taxon>
        <taxon>Oryzoideae</taxon>
        <taxon>Oryzeae</taxon>
        <taxon>Oryzinae</taxon>
        <taxon>Oryza</taxon>
    </lineage>
</organism>
<dbReference type="Proteomes" id="UP000008022">
    <property type="component" value="Unassembled WGS sequence"/>
</dbReference>
<feature type="compositionally biased region" description="Pro residues" evidence="1">
    <location>
        <begin position="16"/>
        <end position="27"/>
    </location>
</feature>
<protein>
    <submittedName>
        <fullName evidence="2">Uncharacterized protein</fullName>
    </submittedName>
</protein>
<dbReference type="HOGENOM" id="CLU_1771105_0_0_1"/>
<proteinExistence type="predicted"/>
<reference evidence="2" key="2">
    <citation type="submission" date="2015-06" db="UniProtKB">
        <authorList>
            <consortium name="EnsemblPlants"/>
        </authorList>
    </citation>
    <scope>IDENTIFICATION</scope>
</reference>